<name>A0A2C5XD89_9PEZI</name>
<dbReference type="Proteomes" id="UP000222788">
    <property type="component" value="Unassembled WGS sequence"/>
</dbReference>
<accession>A0A2C5XD89</accession>
<dbReference type="AlphaFoldDB" id="A0A2C5XD89"/>
<dbReference type="EMBL" id="APWK03000016">
    <property type="protein sequence ID" value="PHH55057.1"/>
    <property type="molecule type" value="Genomic_DNA"/>
</dbReference>
<sequence length="63" mass="7045">MAMLTTGDRRALFRSRWAHLGNLANMSAPREEGIFLEKGHNESRAPPVYPIAQEILSHVDALT</sequence>
<gene>
    <name evidence="1" type="ORF">CFIMG_007589RA00001</name>
</gene>
<reference evidence="1 2" key="1">
    <citation type="journal article" date="2013" name="Fungal Biol.">
        <title>Analysis of microsatellite markers in the genome of the plant pathogen Ceratocystis fimbriata.</title>
        <authorList>
            <person name="Simpson M.C."/>
            <person name="Wilken P.M."/>
            <person name="Coetzee M.P."/>
            <person name="Wingfield M.J."/>
            <person name="Wingfield B.D."/>
        </authorList>
    </citation>
    <scope>NUCLEOTIDE SEQUENCE [LARGE SCALE GENOMIC DNA]</scope>
    <source>
        <strain evidence="1 2">CBS 114723</strain>
    </source>
</reference>
<protein>
    <submittedName>
        <fullName evidence="1">Uncharacterized protein</fullName>
    </submittedName>
</protein>
<comment type="caution">
    <text evidence="1">The sequence shown here is derived from an EMBL/GenBank/DDBJ whole genome shotgun (WGS) entry which is preliminary data.</text>
</comment>
<evidence type="ECO:0000313" key="2">
    <source>
        <dbReference type="Proteomes" id="UP000222788"/>
    </source>
</evidence>
<organism evidence="1 2">
    <name type="scientific">Ceratocystis fimbriata CBS 114723</name>
    <dbReference type="NCBI Taxonomy" id="1035309"/>
    <lineage>
        <taxon>Eukaryota</taxon>
        <taxon>Fungi</taxon>
        <taxon>Dikarya</taxon>
        <taxon>Ascomycota</taxon>
        <taxon>Pezizomycotina</taxon>
        <taxon>Sordariomycetes</taxon>
        <taxon>Hypocreomycetidae</taxon>
        <taxon>Microascales</taxon>
        <taxon>Ceratocystidaceae</taxon>
        <taxon>Ceratocystis</taxon>
    </lineage>
</organism>
<reference evidence="1 2" key="2">
    <citation type="journal article" date="2013" name="IMA Fungus">
        <title>IMA Genome-F 1: Ceratocystis fimbriata: Draft nuclear genome sequence for the plant pathogen, Ceratocystis fimbriata.</title>
        <authorList>
            <person name="Wilken P.M."/>
            <person name="Steenkamp E.T."/>
            <person name="Wingfield M.J."/>
            <person name="de Beer Z.W."/>
            <person name="Wingfield B.D."/>
        </authorList>
    </citation>
    <scope>NUCLEOTIDE SEQUENCE [LARGE SCALE GENOMIC DNA]</scope>
    <source>
        <strain evidence="1 2">CBS 114723</strain>
    </source>
</reference>
<keyword evidence="2" id="KW-1185">Reference proteome</keyword>
<proteinExistence type="predicted"/>
<evidence type="ECO:0000313" key="1">
    <source>
        <dbReference type="EMBL" id="PHH55057.1"/>
    </source>
</evidence>